<name>A0A9E7QAY1_9CAUD</name>
<gene>
    <name evidence="1" type="primary">61</name>
    <name evidence="1" type="ORF">SEA_CEN1621_61</name>
</gene>
<keyword evidence="2" id="KW-1185">Reference proteome</keyword>
<evidence type="ECO:0000313" key="2">
    <source>
        <dbReference type="Proteomes" id="UP001058660"/>
    </source>
</evidence>
<organism evidence="1 2">
    <name type="scientific">Microbacterium phage Cen1621</name>
    <dbReference type="NCBI Taxonomy" id="2965191"/>
    <lineage>
        <taxon>Viruses</taxon>
        <taxon>Duplodnaviria</taxon>
        <taxon>Heunggongvirae</taxon>
        <taxon>Uroviricota</taxon>
        <taxon>Caudoviricetes</taxon>
        <taxon>Casidaviridae</taxon>
        <taxon>Cenunavirus</taxon>
        <taxon>Cenunavirus Cen1621</taxon>
    </lineage>
</organism>
<dbReference type="EMBL" id="ON970568">
    <property type="protein sequence ID" value="UVK59076.1"/>
    <property type="molecule type" value="Genomic_DNA"/>
</dbReference>
<reference evidence="1" key="1">
    <citation type="submission" date="2022-07" db="EMBL/GenBank/DDBJ databases">
        <authorList>
            <person name="Torres-Arroyo K.M."/>
            <person name="Cardona-Perez A.V."/>
            <person name="Cruz-Vazquez C.O."/>
            <person name="Davila-Rivera B.E."/>
            <person name="Flores-Rivera E.M."/>
            <person name="Morales-Rodriguez J."/>
            <person name="Ramirez-Renta G.M."/>
            <person name="Ramos-Rodriguez C.M."/>
            <person name="Rodriguez-Rivera J.M."/>
            <person name="Toledo-Marrero N."/>
            <person name="Velazquez-Nunez L.D."/>
            <person name="Velez-Alicea A.S."/>
            <person name="Vazquez E."/>
            <person name="Balish M.F."/>
            <person name="Garlena R.A."/>
            <person name="Russell D.A."/>
            <person name="Jacobs-Sera D."/>
            <person name="Hatfull G.F."/>
        </authorList>
    </citation>
    <scope>NUCLEOTIDE SEQUENCE</scope>
</reference>
<evidence type="ECO:0000313" key="1">
    <source>
        <dbReference type="EMBL" id="UVK59076.1"/>
    </source>
</evidence>
<proteinExistence type="predicted"/>
<dbReference type="Proteomes" id="UP001058660">
    <property type="component" value="Segment"/>
</dbReference>
<protein>
    <submittedName>
        <fullName evidence="1">Membrane protein</fullName>
    </submittedName>
</protein>
<sequence length="114" mass="12616">MLGIILSVSPLLALAAWLAYGQRAIRLVARLRDPNRSIPTARLRELYLAEQQRTTGRVVPAYELASLHSFAHSLVLRGEELPVAEPVPTFASAAPAHPYHQERLRRMGFYGTGA</sequence>
<accession>A0A9E7QAY1</accession>